<dbReference type="OrthoDB" id="9804158at2"/>
<comment type="caution">
    <text evidence="1">The sequence shown here is derived from an EMBL/GenBank/DDBJ whole genome shotgun (WGS) entry which is preliminary data.</text>
</comment>
<dbReference type="Proteomes" id="UP000255207">
    <property type="component" value="Unassembled WGS sequence"/>
</dbReference>
<dbReference type="AlphaFoldDB" id="A0A370KZS6"/>
<name>A0A370KZS6_9HYPH</name>
<organism evidence="1 2">
    <name type="scientific">Bosea caraganae</name>
    <dbReference type="NCBI Taxonomy" id="2763117"/>
    <lineage>
        <taxon>Bacteria</taxon>
        <taxon>Pseudomonadati</taxon>
        <taxon>Pseudomonadota</taxon>
        <taxon>Alphaproteobacteria</taxon>
        <taxon>Hyphomicrobiales</taxon>
        <taxon>Boseaceae</taxon>
        <taxon>Bosea</taxon>
    </lineage>
</organism>
<accession>A0A370KZS6</accession>
<dbReference type="InterPro" id="IPR009273">
    <property type="entry name" value="DUF930"/>
</dbReference>
<sequence>MVRARRVLSGNVLANPQSRGAREALNQLDDGERIEQLCNLEAMGQVHAWKAEFLPDRVVAYAMAGTKLSRTAMQADGAVFRSRQNWYRLKFKCELSPDRKTIAGFEFSVGDPVPHSDWRALDLPAVH</sequence>
<evidence type="ECO:0000313" key="1">
    <source>
        <dbReference type="EMBL" id="RDJ20514.1"/>
    </source>
</evidence>
<dbReference type="EMBL" id="QQTP01000018">
    <property type="protein sequence ID" value="RDJ20514.1"/>
    <property type="molecule type" value="Genomic_DNA"/>
</dbReference>
<gene>
    <name evidence="1" type="ORF">DWE98_24585</name>
</gene>
<keyword evidence="2" id="KW-1185">Reference proteome</keyword>
<dbReference type="Pfam" id="PF06059">
    <property type="entry name" value="DUF930"/>
    <property type="match status" value="1"/>
</dbReference>
<proteinExistence type="predicted"/>
<protein>
    <submittedName>
        <fullName evidence="1">DUF930 domain-containing protein</fullName>
    </submittedName>
</protein>
<evidence type="ECO:0000313" key="2">
    <source>
        <dbReference type="Proteomes" id="UP000255207"/>
    </source>
</evidence>
<reference evidence="2" key="1">
    <citation type="submission" date="2018-07" db="EMBL/GenBank/DDBJ databases">
        <authorList>
            <person name="Safronova V.I."/>
            <person name="Chirak E.R."/>
            <person name="Sazanova A.L."/>
        </authorList>
    </citation>
    <scope>NUCLEOTIDE SEQUENCE [LARGE SCALE GENOMIC DNA]</scope>
    <source>
        <strain evidence="2">RCAM04685</strain>
    </source>
</reference>